<dbReference type="RefSeq" id="WP_218544558.1">
    <property type="nucleotide sequence ID" value="NZ_JAGSPD010000002.1"/>
</dbReference>
<feature type="transmembrane region" description="Helical" evidence="1">
    <location>
        <begin position="50"/>
        <end position="70"/>
    </location>
</feature>
<sequence>MARLESNTTIKRLRDTDSEQSTLRNKVWAALTLLGVSGLLTLSYMNDNVFIEHIAICAFIIMCIAIIKLMETNQR</sequence>
<protein>
    <submittedName>
        <fullName evidence="2">Uncharacterized protein</fullName>
    </submittedName>
</protein>
<keyword evidence="1" id="KW-0472">Membrane</keyword>
<evidence type="ECO:0000313" key="3">
    <source>
        <dbReference type="Proteomes" id="UP001138894"/>
    </source>
</evidence>
<gene>
    <name evidence="2" type="ORF">KCG49_02225</name>
</gene>
<dbReference type="EMBL" id="JAGSPD010000002">
    <property type="protein sequence ID" value="MBV7268005.1"/>
    <property type="molecule type" value="Genomic_DNA"/>
</dbReference>
<keyword evidence="1" id="KW-0812">Transmembrane</keyword>
<proteinExistence type="predicted"/>
<accession>A0A9X1F5Z2</accession>
<reference evidence="2" key="1">
    <citation type="submission" date="2021-04" db="EMBL/GenBank/DDBJ databases">
        <authorList>
            <person name="Pira H."/>
            <person name="Risdian C."/>
            <person name="Wink J."/>
        </authorList>
    </citation>
    <scope>NUCLEOTIDE SEQUENCE</scope>
    <source>
        <strain evidence="2">WHY3</strain>
    </source>
</reference>
<evidence type="ECO:0000313" key="2">
    <source>
        <dbReference type="EMBL" id="MBV7268005.1"/>
    </source>
</evidence>
<name>A0A9X1F5Z2_9FLAO</name>
<evidence type="ECO:0000256" key="1">
    <source>
        <dbReference type="SAM" id="Phobius"/>
    </source>
</evidence>
<organism evidence="2 3">
    <name type="scientific">Winogradskyella luteola</name>
    <dbReference type="NCBI Taxonomy" id="2828330"/>
    <lineage>
        <taxon>Bacteria</taxon>
        <taxon>Pseudomonadati</taxon>
        <taxon>Bacteroidota</taxon>
        <taxon>Flavobacteriia</taxon>
        <taxon>Flavobacteriales</taxon>
        <taxon>Flavobacteriaceae</taxon>
        <taxon>Winogradskyella</taxon>
    </lineage>
</organism>
<dbReference type="AlphaFoldDB" id="A0A9X1F5Z2"/>
<dbReference type="Proteomes" id="UP001138894">
    <property type="component" value="Unassembled WGS sequence"/>
</dbReference>
<feature type="transmembrane region" description="Helical" evidence="1">
    <location>
        <begin position="27"/>
        <end position="44"/>
    </location>
</feature>
<keyword evidence="1" id="KW-1133">Transmembrane helix</keyword>
<comment type="caution">
    <text evidence="2">The sequence shown here is derived from an EMBL/GenBank/DDBJ whole genome shotgun (WGS) entry which is preliminary data.</text>
</comment>
<keyword evidence="3" id="KW-1185">Reference proteome</keyword>